<dbReference type="CDD" id="cd02440">
    <property type="entry name" value="AdoMet_MTases"/>
    <property type="match status" value="1"/>
</dbReference>
<dbReference type="OrthoDB" id="146133at2"/>
<evidence type="ECO:0000259" key="2">
    <source>
        <dbReference type="Pfam" id="PF02668"/>
    </source>
</evidence>
<dbReference type="Pfam" id="PF13489">
    <property type="entry name" value="Methyltransf_23"/>
    <property type="match status" value="1"/>
</dbReference>
<dbReference type="InterPro" id="IPR029063">
    <property type="entry name" value="SAM-dependent_MTases_sf"/>
</dbReference>
<dbReference type="InterPro" id="IPR036388">
    <property type="entry name" value="WH-like_DNA-bd_sf"/>
</dbReference>
<dbReference type="Gene3D" id="1.10.10.10">
    <property type="entry name" value="Winged helix-like DNA-binding domain superfamily/Winged helix DNA-binding domain"/>
    <property type="match status" value="1"/>
</dbReference>
<keyword evidence="3" id="KW-0489">Methyltransferase</keyword>
<dbReference type="Gene3D" id="3.60.130.10">
    <property type="entry name" value="Clavaminate synthase-like"/>
    <property type="match status" value="1"/>
</dbReference>
<dbReference type="InterPro" id="IPR042098">
    <property type="entry name" value="TauD-like_sf"/>
</dbReference>
<dbReference type="NCBIfam" id="NF041363">
    <property type="entry name" value="GntD_guanitoxin"/>
    <property type="match status" value="1"/>
</dbReference>
<keyword evidence="3" id="KW-0808">Transferase</keyword>
<dbReference type="GO" id="GO:0008168">
    <property type="term" value="F:methyltransferase activity"/>
    <property type="evidence" value="ECO:0007669"/>
    <property type="project" value="UniProtKB-KW"/>
</dbReference>
<dbReference type="EMBL" id="RQET01000013">
    <property type="protein sequence ID" value="TGK06409.1"/>
    <property type="molecule type" value="Genomic_DNA"/>
</dbReference>
<evidence type="ECO:0000313" key="4">
    <source>
        <dbReference type="Proteomes" id="UP000298458"/>
    </source>
</evidence>
<keyword evidence="1" id="KW-0560">Oxidoreductase</keyword>
<gene>
    <name evidence="3" type="ORF">EHO60_15330</name>
</gene>
<comment type="caution">
    <text evidence="3">The sequence shown here is derived from an EMBL/GenBank/DDBJ whole genome shotgun (WGS) entry which is preliminary data.</text>
</comment>
<sequence length="705" mass="79536">MDNTLEKESMNFIEITPRHNSISYAPELGDSEVEQAVALIEKVAKKYPNAQSLEFLKAAPLLAQELPHSLRNYVHEVRLREKPAAFVIRALKIIGKTSVPTPRDWKDVTHPSSTHKAEIFLALVASLLGDVFGWTTQQDGRFVHDVLPMKGLENEQVGWSSLTQLSWHTEDAFHEERADYLALLCLRNVDKVATMLCSVTDLDLPPEIEKILWQERFVIRPDQSHTAKHNSLEAGAFKKIEEMSRNPKPVSLLFGNPKKPYLRIDPDYMEAMPGDDEAAHALATVIENINSHISDLVLHEGDLCIIDNLQVVHGRRSFVPRFDGQDRWLKRVNVKRDLRQSAESLDVGLRLMQTLPQKIEKKNAVAREIDLIEAVQPIRGLALAACLQHFFFCGIFDLLANSPEKKFDLDALASELGFERDRLEGLLRFLRNEGFIEGLEAKIRLTPKAHKWSMFRSWYEMMVGGYAQTFLSIDDALPKGSPPAPRNAELVGIGSCGISMHDSIPIVMRLLATLKKKPELVIDLGCGSGSYLTEICKKYPDAKAIGIEPDLGGCIAAEKHVSESGMAEKIQIVQADAIEYIKKMETPPDVILLCFVIHEVLGQSGEERVMEMLQSAMNGGPDQRLIIIDIDYRIDEPSTMNHKLAEGYYNAYFLVHPFTSQKLESETYWDRLFEKCGFEIEAKLTTDQSIDSTNIELGWLLKRKV</sequence>
<keyword evidence="4" id="KW-1185">Reference proteome</keyword>
<name>A0A4V3JCK3_9LEPT</name>
<evidence type="ECO:0000313" key="3">
    <source>
        <dbReference type="EMBL" id="TGK06409.1"/>
    </source>
</evidence>
<dbReference type="Gene3D" id="3.40.50.150">
    <property type="entry name" value="Vaccinia Virus protein VP39"/>
    <property type="match status" value="1"/>
</dbReference>
<dbReference type="InterPro" id="IPR003819">
    <property type="entry name" value="TauD/TfdA-like"/>
</dbReference>
<organism evidence="3 4">
    <name type="scientific">Leptospira fletcheri</name>
    <dbReference type="NCBI Taxonomy" id="2484981"/>
    <lineage>
        <taxon>Bacteria</taxon>
        <taxon>Pseudomonadati</taxon>
        <taxon>Spirochaetota</taxon>
        <taxon>Spirochaetia</taxon>
        <taxon>Leptospirales</taxon>
        <taxon>Leptospiraceae</taxon>
        <taxon>Leptospira</taxon>
    </lineage>
</organism>
<dbReference type="InterPro" id="IPR053447">
    <property type="entry name" value="Alpha-KG_dependent_hydroxylase"/>
</dbReference>
<dbReference type="RefSeq" id="WP_135769090.1">
    <property type="nucleotide sequence ID" value="NZ_RQET01000013.1"/>
</dbReference>
<protein>
    <submittedName>
        <fullName evidence="3">Methyltransferase domain-containing protein</fullName>
    </submittedName>
</protein>
<evidence type="ECO:0000256" key="1">
    <source>
        <dbReference type="ARBA" id="ARBA00023002"/>
    </source>
</evidence>
<dbReference type="Proteomes" id="UP000298458">
    <property type="component" value="Unassembled WGS sequence"/>
</dbReference>
<dbReference type="SUPFAM" id="SSF51197">
    <property type="entry name" value="Clavaminate synthase-like"/>
    <property type="match status" value="1"/>
</dbReference>
<dbReference type="GO" id="GO:0016706">
    <property type="term" value="F:2-oxoglutarate-dependent dioxygenase activity"/>
    <property type="evidence" value="ECO:0007669"/>
    <property type="project" value="UniProtKB-ARBA"/>
</dbReference>
<dbReference type="GO" id="GO:0032259">
    <property type="term" value="P:methylation"/>
    <property type="evidence" value="ECO:0007669"/>
    <property type="project" value="UniProtKB-KW"/>
</dbReference>
<dbReference type="AlphaFoldDB" id="A0A4V3JCK3"/>
<feature type="domain" description="TauD/TfdA-like" evidence="2">
    <location>
        <begin position="156"/>
        <end position="332"/>
    </location>
</feature>
<dbReference type="Pfam" id="PF02668">
    <property type="entry name" value="TauD"/>
    <property type="match status" value="1"/>
</dbReference>
<accession>A0A4V3JCK3</accession>
<reference evidence="3" key="1">
    <citation type="journal article" date="2019" name="PLoS Negl. Trop. Dis.">
        <title>Revisiting the worldwide diversity of Leptospira species in the environment.</title>
        <authorList>
            <person name="Vincent A.T."/>
            <person name="Schiettekatte O."/>
            <person name="Bourhy P."/>
            <person name="Veyrier F.J."/>
            <person name="Picardeau M."/>
        </authorList>
    </citation>
    <scope>NUCLEOTIDE SEQUENCE [LARGE SCALE GENOMIC DNA]</scope>
    <source>
        <strain evidence="3">SSW15</strain>
    </source>
</reference>
<proteinExistence type="predicted"/>
<dbReference type="SUPFAM" id="SSF53335">
    <property type="entry name" value="S-adenosyl-L-methionine-dependent methyltransferases"/>
    <property type="match status" value="1"/>
</dbReference>